<dbReference type="Proteomes" id="UP000030755">
    <property type="component" value="Unassembled WGS sequence"/>
</dbReference>
<feature type="region of interest" description="Disordered" evidence="1">
    <location>
        <begin position="1"/>
        <end position="24"/>
    </location>
</feature>
<reference evidence="3" key="3">
    <citation type="submission" date="2018-08" db="EMBL/GenBank/DDBJ databases">
        <title>Leveraging single-cell genomics to expand the Fungal Tree of Life.</title>
        <authorList>
            <consortium name="DOE Joint Genome Institute"/>
            <person name="Ahrendt S.R."/>
            <person name="Quandt C.A."/>
            <person name="Ciobanu D."/>
            <person name="Clum A."/>
            <person name="Salamov A."/>
            <person name="Andreopoulos B."/>
            <person name="Cheng J.-F."/>
            <person name="Woyke T."/>
            <person name="Pelin A."/>
            <person name="Henrissat B."/>
            <person name="Reynolds N."/>
            <person name="Benny G.L."/>
            <person name="Smith M.E."/>
            <person name="James T.Y."/>
            <person name="Grigoriev I.V."/>
        </authorList>
    </citation>
    <scope>NUCLEOTIDE SEQUENCE</scope>
    <source>
        <strain evidence="3">CSF55</strain>
    </source>
</reference>
<feature type="region of interest" description="Disordered" evidence="1">
    <location>
        <begin position="339"/>
        <end position="361"/>
    </location>
</feature>
<evidence type="ECO:0000313" key="5">
    <source>
        <dbReference type="Proteomes" id="UP000281549"/>
    </source>
</evidence>
<evidence type="ECO:0000313" key="2">
    <source>
        <dbReference type="EMBL" id="EPZ36461.1"/>
    </source>
</evidence>
<evidence type="ECO:0000313" key="3">
    <source>
        <dbReference type="EMBL" id="RKP22089.1"/>
    </source>
</evidence>
<dbReference type="Proteomes" id="UP000281549">
    <property type="component" value="Unassembled WGS sequence"/>
</dbReference>
<evidence type="ECO:0008006" key="6">
    <source>
        <dbReference type="Google" id="ProtNLM"/>
    </source>
</evidence>
<organism evidence="2 4">
    <name type="scientific">Rozella allomycis (strain CSF55)</name>
    <dbReference type="NCBI Taxonomy" id="988480"/>
    <lineage>
        <taxon>Eukaryota</taxon>
        <taxon>Fungi</taxon>
        <taxon>Fungi incertae sedis</taxon>
        <taxon>Cryptomycota</taxon>
        <taxon>Cryptomycota incertae sedis</taxon>
        <taxon>Rozella</taxon>
    </lineage>
</organism>
<reference evidence="5" key="2">
    <citation type="journal article" date="2018" name="Nat. Microbiol.">
        <title>Leveraging single-cell genomics to expand the fungal tree of life.</title>
        <authorList>
            <person name="Ahrendt S.R."/>
            <person name="Quandt C.A."/>
            <person name="Ciobanu D."/>
            <person name="Clum A."/>
            <person name="Salamov A."/>
            <person name="Andreopoulos B."/>
            <person name="Cheng J.F."/>
            <person name="Woyke T."/>
            <person name="Pelin A."/>
            <person name="Henrissat B."/>
            <person name="Reynolds N.K."/>
            <person name="Benny G.L."/>
            <person name="Smith M.E."/>
            <person name="James T.Y."/>
            <person name="Grigoriev I.V."/>
        </authorList>
    </citation>
    <scope>NUCLEOTIDE SEQUENCE [LARGE SCALE GENOMIC DNA]</scope>
    <source>
        <strain evidence="5">CSF55</strain>
    </source>
</reference>
<sequence length="441" mass="51161">MKLTMKKRNSLSGRQISKNKRKRYSQISLKGSYHEIIPNLKDKSSNSQIRHDLKYQSVVSGDFLEGEVRITFKKPDLLARINVSVRLIGFEEIRTPEGIGFSIVRLPFVIETERLNISAFYPLVHLTNPIQVRGSYSIAFKIKTSKALSASFISKEASVKYLIVSTAEIRRSNEKSTHAIQFISPVNVHQDARSRFEEVEPIQKAFHKHFLFSSHRLELKCQLLQPTVRSDSSMNFILDVKNGTKKTIYGFNVRLYQIIKMSNARFNDIKCFNSLEYMIGPKDENEISLSFFIKEGLKTIDLCKHMSVTYEVQIECIFKYSKLYLFSFPVEIFDIRGSSNPNRKSQPKTITRLKNERESQKRKSKIIKEERLIKDDSGNKAKHTSDYDRMLSDLEECLQNINLNSKNKLYKNMTTVSFLDGLIKLEEGEDQNHFVFNFNET</sequence>
<reference evidence="2 4" key="1">
    <citation type="journal article" date="2013" name="Curr. Biol.">
        <title>Shared signatures of parasitism and phylogenomics unite Cryptomycota and microsporidia.</title>
        <authorList>
            <person name="James T.Y."/>
            <person name="Pelin A."/>
            <person name="Bonen L."/>
            <person name="Ahrendt S."/>
            <person name="Sain D."/>
            <person name="Corradi N."/>
            <person name="Stajich J.E."/>
        </authorList>
    </citation>
    <scope>NUCLEOTIDE SEQUENCE [LARGE SCALE GENOMIC DNA]</scope>
    <source>
        <strain evidence="2">CSF55</strain>
        <strain evidence="2">CSF55</strain>
    </source>
</reference>
<dbReference type="AlphaFoldDB" id="A0A075B1J7"/>
<dbReference type="EMBL" id="ML004910">
    <property type="protein sequence ID" value="RKP22089.1"/>
    <property type="molecule type" value="Genomic_DNA"/>
</dbReference>
<keyword evidence="4" id="KW-1185">Reference proteome</keyword>
<dbReference type="Gene3D" id="2.60.40.640">
    <property type="match status" value="2"/>
</dbReference>
<dbReference type="InterPro" id="IPR014752">
    <property type="entry name" value="Arrestin-like_C"/>
</dbReference>
<accession>A0A075B1J7</accession>
<dbReference type="HOGENOM" id="CLU_621342_0_0_1"/>
<evidence type="ECO:0000256" key="1">
    <source>
        <dbReference type="SAM" id="MobiDB-lite"/>
    </source>
</evidence>
<dbReference type="EMBL" id="KE560559">
    <property type="protein sequence ID" value="EPZ36461.1"/>
    <property type="molecule type" value="Genomic_DNA"/>
</dbReference>
<proteinExistence type="predicted"/>
<evidence type="ECO:0000313" key="4">
    <source>
        <dbReference type="Proteomes" id="UP000030755"/>
    </source>
</evidence>
<name>A0A075B1J7_ROZAC</name>
<gene>
    <name evidence="2" type="ORF">O9G_003332</name>
    <name evidence="3" type="ORF">ROZALSC1DRAFT_26514</name>
</gene>
<feature type="compositionally biased region" description="Polar residues" evidence="1">
    <location>
        <begin position="339"/>
        <end position="349"/>
    </location>
</feature>
<protein>
    <recommendedName>
        <fullName evidence="6">Arrestin-like N-terminal domain-containing protein</fullName>
    </recommendedName>
</protein>